<dbReference type="SUPFAM" id="SSF102712">
    <property type="entry name" value="JAB1/MPN domain"/>
    <property type="match status" value="1"/>
</dbReference>
<dbReference type="RefSeq" id="WP_109793241.1">
    <property type="nucleotide sequence ID" value="NZ_PHIG01000031.1"/>
</dbReference>
<keyword evidence="6" id="KW-0862">Zinc</keyword>
<keyword evidence="7" id="KW-0482">Metalloprotease</keyword>
<dbReference type="Gene3D" id="3.90.1720.10">
    <property type="entry name" value="endopeptidase domain like (from Nostoc punctiforme)"/>
    <property type="match status" value="1"/>
</dbReference>
<dbReference type="Proteomes" id="UP000229498">
    <property type="component" value="Unassembled WGS sequence"/>
</dbReference>
<reference evidence="9 10" key="1">
    <citation type="submission" date="2017-11" db="EMBL/GenBank/DDBJ databases">
        <title>Draft genome sequence of Rhizobiales bacterium SY3-13.</title>
        <authorList>
            <person name="Sun C."/>
        </authorList>
    </citation>
    <scope>NUCLEOTIDE SEQUENCE [LARGE SCALE GENOMIC DNA]</scope>
    <source>
        <strain evidence="9 10">SY3-13</strain>
    </source>
</reference>
<evidence type="ECO:0000256" key="7">
    <source>
        <dbReference type="ARBA" id="ARBA00023049"/>
    </source>
</evidence>
<organism evidence="9 10">
    <name type="scientific">Minwuia thermotolerans</name>
    <dbReference type="NCBI Taxonomy" id="2056226"/>
    <lineage>
        <taxon>Bacteria</taxon>
        <taxon>Pseudomonadati</taxon>
        <taxon>Pseudomonadota</taxon>
        <taxon>Alphaproteobacteria</taxon>
        <taxon>Minwuiales</taxon>
        <taxon>Minwuiaceae</taxon>
        <taxon>Minwuia</taxon>
    </lineage>
</organism>
<dbReference type="SUPFAM" id="SSF54001">
    <property type="entry name" value="Cysteine proteinases"/>
    <property type="match status" value="1"/>
</dbReference>
<accession>A0A2M9G2L9</accession>
<dbReference type="Pfam" id="PF14464">
    <property type="entry name" value="Prok-JAB"/>
    <property type="match status" value="1"/>
</dbReference>
<dbReference type="InterPro" id="IPR038765">
    <property type="entry name" value="Papain-like_cys_pep_sf"/>
</dbReference>
<comment type="similarity">
    <text evidence="1">Belongs to the peptidase C40 family.</text>
</comment>
<gene>
    <name evidence="9" type="ORF">CVT23_09375</name>
</gene>
<comment type="caution">
    <text evidence="9">The sequence shown here is derived from an EMBL/GenBank/DDBJ whole genome shotgun (WGS) entry which is preliminary data.</text>
</comment>
<dbReference type="AlphaFoldDB" id="A0A2M9G2L9"/>
<keyword evidence="5" id="KW-0788">Thiol protease</keyword>
<evidence type="ECO:0000259" key="8">
    <source>
        <dbReference type="PROSITE" id="PS51935"/>
    </source>
</evidence>
<proteinExistence type="inferred from homology"/>
<dbReference type="PROSITE" id="PS51935">
    <property type="entry name" value="NLPC_P60"/>
    <property type="match status" value="1"/>
</dbReference>
<dbReference type="Gene3D" id="3.40.140.10">
    <property type="entry name" value="Cytidine Deaminase, domain 2"/>
    <property type="match status" value="1"/>
</dbReference>
<dbReference type="OrthoDB" id="1494599at2"/>
<evidence type="ECO:0000313" key="10">
    <source>
        <dbReference type="Proteomes" id="UP000229498"/>
    </source>
</evidence>
<sequence>MFAPDVMAEIRADAVARWPEEACGVLAGGRYRPCRNIADDPRRGFRIAQAEISAARQAGPIEAIAHSHPDGWACPSALDMARQKQWDVPFIITVAHESGAEPPLVFGRQVPKAPLTGRGFVHGVRDCKALIDDWFRAHRGVELLDLPRDWEWWRTGGDLYREHFAAAGFRDIAEGELRPGDCVLFAIRSAVPNHAAVFLDGERIVHHPAGRAPVDPAMLSRIDPYTRWRGHAVRWARYHA</sequence>
<keyword evidence="10" id="KW-1185">Reference proteome</keyword>
<evidence type="ECO:0000313" key="9">
    <source>
        <dbReference type="EMBL" id="PJK29967.1"/>
    </source>
</evidence>
<evidence type="ECO:0000256" key="1">
    <source>
        <dbReference type="ARBA" id="ARBA00007074"/>
    </source>
</evidence>
<dbReference type="CDD" id="cd08073">
    <property type="entry name" value="MPN_NLPC_P60"/>
    <property type="match status" value="1"/>
</dbReference>
<dbReference type="GO" id="GO:0008270">
    <property type="term" value="F:zinc ion binding"/>
    <property type="evidence" value="ECO:0007669"/>
    <property type="project" value="TreeGrafter"/>
</dbReference>
<dbReference type="GO" id="GO:0008234">
    <property type="term" value="F:cysteine-type peptidase activity"/>
    <property type="evidence" value="ECO:0007669"/>
    <property type="project" value="UniProtKB-KW"/>
</dbReference>
<name>A0A2M9G2L9_9PROT</name>
<keyword evidence="2" id="KW-0645">Protease</keyword>
<evidence type="ECO:0000256" key="3">
    <source>
        <dbReference type="ARBA" id="ARBA00022723"/>
    </source>
</evidence>
<keyword evidence="4" id="KW-0378">Hydrolase</keyword>
<dbReference type="InterPro" id="IPR028090">
    <property type="entry name" value="JAB_dom_prok"/>
</dbReference>
<dbReference type="PANTHER" id="PTHR34858:SF1">
    <property type="entry name" value="CYSO-CYSTEINE PEPTIDASE"/>
    <property type="match status" value="1"/>
</dbReference>
<dbReference type="InterPro" id="IPR000064">
    <property type="entry name" value="NLP_P60_dom"/>
</dbReference>
<dbReference type="EMBL" id="PHIG01000031">
    <property type="protein sequence ID" value="PJK29967.1"/>
    <property type="molecule type" value="Genomic_DNA"/>
</dbReference>
<feature type="domain" description="NlpC/P60" evidence="8">
    <location>
        <begin position="85"/>
        <end position="239"/>
    </location>
</feature>
<keyword evidence="3" id="KW-0479">Metal-binding</keyword>
<evidence type="ECO:0000256" key="6">
    <source>
        <dbReference type="ARBA" id="ARBA00022833"/>
    </source>
</evidence>
<protein>
    <recommendedName>
        <fullName evidence="8">NlpC/P60 domain-containing protein</fullName>
    </recommendedName>
</protein>
<dbReference type="GO" id="GO:0008235">
    <property type="term" value="F:metalloexopeptidase activity"/>
    <property type="evidence" value="ECO:0007669"/>
    <property type="project" value="TreeGrafter"/>
</dbReference>
<evidence type="ECO:0000256" key="5">
    <source>
        <dbReference type="ARBA" id="ARBA00022807"/>
    </source>
</evidence>
<evidence type="ECO:0000256" key="4">
    <source>
        <dbReference type="ARBA" id="ARBA00022801"/>
    </source>
</evidence>
<dbReference type="Pfam" id="PF00877">
    <property type="entry name" value="NLPC_P60"/>
    <property type="match status" value="1"/>
</dbReference>
<dbReference type="GO" id="GO:0006508">
    <property type="term" value="P:proteolysis"/>
    <property type="evidence" value="ECO:0007669"/>
    <property type="project" value="UniProtKB-KW"/>
</dbReference>
<dbReference type="PANTHER" id="PTHR34858">
    <property type="entry name" value="CYSO-CYSTEINE PEPTIDASE"/>
    <property type="match status" value="1"/>
</dbReference>
<dbReference type="InterPro" id="IPR051929">
    <property type="entry name" value="VirAsm_ModProt"/>
</dbReference>
<evidence type="ECO:0000256" key="2">
    <source>
        <dbReference type="ARBA" id="ARBA00022670"/>
    </source>
</evidence>